<reference evidence="4" key="1">
    <citation type="submission" date="2016-09" db="EMBL/GenBank/DDBJ databases">
        <authorList>
            <person name="Strepis N."/>
        </authorList>
    </citation>
    <scope>NUCLEOTIDE SEQUENCE [LARGE SCALE GENOMIC DNA]</scope>
</reference>
<feature type="region of interest" description="Disordered" evidence="1">
    <location>
        <begin position="1"/>
        <end position="21"/>
    </location>
</feature>
<evidence type="ECO:0000313" key="4">
    <source>
        <dbReference type="Proteomes" id="UP000184291"/>
    </source>
</evidence>
<dbReference type="RefSeq" id="WP_139241025.1">
    <property type="nucleotide sequence ID" value="NZ_FQTT01000016.1"/>
</dbReference>
<accession>A0A1M4S3N6</accession>
<feature type="region of interest" description="Disordered" evidence="1">
    <location>
        <begin position="475"/>
        <end position="494"/>
    </location>
</feature>
<protein>
    <recommendedName>
        <fullName evidence="2">Single-strand DNA deaminase toxin A-like C-terminal domain-containing protein</fullName>
    </recommendedName>
</protein>
<feature type="compositionally biased region" description="Low complexity" evidence="1">
    <location>
        <begin position="347"/>
        <end position="360"/>
    </location>
</feature>
<sequence>MNKYFELMGDPATGQPITTSTASTTATATATAAAGSSSSFGAGGGGGFGGGDGSGVGTGGLPAGEYGGGTGGYAGGGSSAGGGNPLVAQAEDSSTGLSGLRLVEDGQDVVDALKTDSWVDDALAGFGTVADTVALVADPIGEVLGSAIGWAIEHLDPLKTWLYELTGDPGQVTAGADTWANIATKLDACSVDLTDSIQVRLGGQSSEAVNAYKSFQTDNAARLSLAASLAGGISKGLTVASVIVQVVHEMVRDAIADVLAKLATKLAATALTAGVAAIWAVPSLASDVFKWATRLEREVTAVVRSASSLGDVFKRATTLMDNLSDGLKGLGPHPAMANMGPVPHTPRTPSTPRAGRTPPRAGGGGKGGSGKGAGKGGQSPRSPQPKPQPKTVDPKPVIGGKSKSGPSRNSPNAKSQAAYRRAQDAKRQLPKTERNRTKAVSSDHNKTLSGWGGNRPSEFHKPNVDEVLAKQREIGHPPVDMGGRDHGVLGQCKASHAERQQSLIAKEPDIGVSKNICPDCMGYFRKLAAYEGREWRVTDPRGTWLFRPDGSVVKP</sequence>
<feature type="compositionally biased region" description="Polar residues" evidence="1">
    <location>
        <begin position="404"/>
        <end position="415"/>
    </location>
</feature>
<dbReference type="Pfam" id="PF24120">
    <property type="entry name" value="SsdA_C"/>
    <property type="match status" value="1"/>
</dbReference>
<keyword evidence="4" id="KW-1185">Reference proteome</keyword>
<feature type="compositionally biased region" description="Basic and acidic residues" evidence="1">
    <location>
        <begin position="421"/>
        <end position="446"/>
    </location>
</feature>
<evidence type="ECO:0000313" key="3">
    <source>
        <dbReference type="EMBL" id="SHE26811.1"/>
    </source>
</evidence>
<dbReference type="EMBL" id="FQTT01000016">
    <property type="protein sequence ID" value="SHE26811.1"/>
    <property type="molecule type" value="Genomic_DNA"/>
</dbReference>
<feature type="compositionally biased region" description="Gly residues" evidence="1">
    <location>
        <begin position="361"/>
        <end position="377"/>
    </location>
</feature>
<proteinExistence type="predicted"/>
<feature type="region of interest" description="Disordered" evidence="1">
    <location>
        <begin position="325"/>
        <end position="461"/>
    </location>
</feature>
<dbReference type="AlphaFoldDB" id="A0A1M4S3N6"/>
<evidence type="ECO:0000256" key="1">
    <source>
        <dbReference type="SAM" id="MobiDB-lite"/>
    </source>
</evidence>
<feature type="domain" description="Single-strand DNA deaminase toxin A-like C-terminal" evidence="2">
    <location>
        <begin position="447"/>
        <end position="500"/>
    </location>
</feature>
<gene>
    <name evidence="3" type="ORF">ACGLYG10_3066</name>
</gene>
<dbReference type="STRING" id="1892869.ACGLYG10_3066"/>
<name>A0A1M4S3N6_9ACTO</name>
<dbReference type="Proteomes" id="UP000184291">
    <property type="component" value="Unassembled WGS sequence"/>
</dbReference>
<dbReference type="InterPro" id="IPR057517">
    <property type="entry name" value="SsdA-like_C"/>
</dbReference>
<dbReference type="OrthoDB" id="3260479at2"/>
<evidence type="ECO:0000259" key="2">
    <source>
        <dbReference type="Pfam" id="PF24120"/>
    </source>
</evidence>
<organism evidence="3 4">
    <name type="scientific">Actinomyces glycerinitolerans</name>
    <dbReference type="NCBI Taxonomy" id="1892869"/>
    <lineage>
        <taxon>Bacteria</taxon>
        <taxon>Bacillati</taxon>
        <taxon>Actinomycetota</taxon>
        <taxon>Actinomycetes</taxon>
        <taxon>Actinomycetales</taxon>
        <taxon>Actinomycetaceae</taxon>
        <taxon>Actinomyces</taxon>
    </lineage>
</organism>